<accession>A0A2N9WTK0</accession>
<dbReference type="EMBL" id="MDVB01000072">
    <property type="protein sequence ID" value="PIT14900.1"/>
    <property type="molecule type" value="Genomic_DNA"/>
</dbReference>
<evidence type="ECO:0000313" key="1">
    <source>
        <dbReference type="EMBL" id="PIT14900.1"/>
    </source>
</evidence>
<protein>
    <recommendedName>
        <fullName evidence="3">DUF2262 domain-containing protein</fullName>
    </recommendedName>
</protein>
<organism evidence="1 2">
    <name type="scientific">Snodgrassella alvi</name>
    <dbReference type="NCBI Taxonomy" id="1196083"/>
    <lineage>
        <taxon>Bacteria</taxon>
        <taxon>Pseudomonadati</taxon>
        <taxon>Pseudomonadota</taxon>
        <taxon>Betaproteobacteria</taxon>
        <taxon>Neisseriales</taxon>
        <taxon>Neisseriaceae</taxon>
        <taxon>Snodgrassella</taxon>
    </lineage>
</organism>
<gene>
    <name evidence="1" type="ORF">BGI32_06695</name>
</gene>
<reference evidence="1 2" key="1">
    <citation type="journal article" date="2017" name="MBio">
        <title>Type VI secretion-mediated competition in the bee gut microbiome.</title>
        <authorList>
            <person name="Steele M.I."/>
            <person name="Kwong W.K."/>
            <person name="Powell J.E."/>
            <person name="Whiteley M."/>
            <person name="Moran N.A."/>
        </authorList>
    </citation>
    <scope>NUCLEOTIDE SEQUENCE [LARGE SCALE GENOMIC DNA]</scope>
    <source>
        <strain evidence="1 2">App2-2</strain>
    </source>
</reference>
<evidence type="ECO:0008006" key="3">
    <source>
        <dbReference type="Google" id="ProtNLM"/>
    </source>
</evidence>
<evidence type="ECO:0000313" key="2">
    <source>
        <dbReference type="Proteomes" id="UP000231293"/>
    </source>
</evidence>
<dbReference type="RefSeq" id="WP_100090917.1">
    <property type="nucleotide sequence ID" value="NZ_MDVB01000072.1"/>
</dbReference>
<dbReference type="AlphaFoldDB" id="A0A2N9WTK0"/>
<dbReference type="Proteomes" id="UP000231293">
    <property type="component" value="Unassembled WGS sequence"/>
</dbReference>
<name>A0A2N9WTK0_9NEIS</name>
<comment type="caution">
    <text evidence="1">The sequence shown here is derived from an EMBL/GenBank/DDBJ whole genome shotgun (WGS) entry which is preliminary data.</text>
</comment>
<sequence length="129" mass="15050">MNFDKMETYHDDDGIAIDIILHTFGHQKIPVIYLESDVCDKKMKIDINFIISHQVELHNIIEKEIALYTNRIYNKNLYKCTLMKIYLFSDIENEYGFLFDWSGDTEHGIGVKIKDLSVKKIGSAEIAFL</sequence>
<proteinExistence type="predicted"/>